<evidence type="ECO:0000256" key="6">
    <source>
        <dbReference type="ARBA" id="ARBA00023004"/>
    </source>
</evidence>
<protein>
    <submittedName>
        <fullName evidence="16">TonB-dependent receptor</fullName>
    </submittedName>
</protein>
<evidence type="ECO:0000256" key="12">
    <source>
        <dbReference type="RuleBase" id="RU003357"/>
    </source>
</evidence>
<evidence type="ECO:0000256" key="8">
    <source>
        <dbReference type="ARBA" id="ARBA00023077"/>
    </source>
</evidence>
<evidence type="ECO:0000256" key="10">
    <source>
        <dbReference type="ARBA" id="ARBA00023237"/>
    </source>
</evidence>
<keyword evidence="6" id="KW-0408">Iron</keyword>
<feature type="chain" id="PRO_5037451763" evidence="13">
    <location>
        <begin position="28"/>
        <end position="733"/>
    </location>
</feature>
<evidence type="ECO:0000256" key="11">
    <source>
        <dbReference type="PROSITE-ProRule" id="PRU01360"/>
    </source>
</evidence>
<dbReference type="Pfam" id="PF07715">
    <property type="entry name" value="Plug"/>
    <property type="match status" value="1"/>
</dbReference>
<dbReference type="InterPro" id="IPR012910">
    <property type="entry name" value="Plug_dom"/>
</dbReference>
<keyword evidence="17" id="KW-1185">Reference proteome</keyword>
<gene>
    <name evidence="16" type="ORF">JYP50_08510</name>
</gene>
<keyword evidence="13" id="KW-0732">Signal</keyword>
<sequence length="733" mass="80601">MNHSTKLAAAVQVALMGIAGAPAASQAQGMLEEVVVTARQRAESLQSVPLSETAFTATQIEDAKIDQVGDFVALTPNVTLADSQSKGVAFMTIRGVSQVRNGEPPVATVVDGVLQINSRQFTQELFDVEQIEVLRGPQGALYGRNATGGAILIRTKQPSNEFEGYARLGAGKGNEVRLQGSVSGPIIEDKLLYRLAGSYVDGDGVLDNEFLNETVDFYEDKTVRGMLKWYATDDLSVDFRANISRSETGAVTFQYQPAQFEDERPCYTNESLIFAGGSDADRATRSFCANNLGEGDRDIDELSLKLDYQLGFADLTAITSWNSVSEYTAGDQFPYTAATNIFGSTDGTQTQYADIEAWSQEVRLTSLQDQRLRWMVGAYYLETDRFVSTTTGMDLREGIVRIESTPRFDSAINPTLSFLADDNDNTAWAVFGSLNYDITDNLEASFAARYDEDEREQLVSPLNTSGAPGAVNKATFDKLQPKLSLRYAFNDDVQVYGSWGEGFRSGQFNQNGVAEAAAAAGVVGVVDVVDQEETETFEIGFKSEWWDNRVRLNGAIYDTTIDGFQYFVFVGEVGAQVLVNIDEVEVMGGELELQVSPVEGLNLYSGFGVSDSEIKAYTLNPDAKGNKAPYVPEMTFNLGGQYRFPIGDSLAILTRLDYEHRGEQYWDPENSTARSAIDLVRARLGIESIDQTWSIIASVANLTDEKYNEEWVLGGFANPADPRTWSVDFRYNF</sequence>
<comment type="subcellular location">
    <subcellularLocation>
        <location evidence="1 11">Cell outer membrane</location>
        <topology evidence="1 11">Multi-pass membrane protein</topology>
    </subcellularLocation>
</comment>
<evidence type="ECO:0000256" key="3">
    <source>
        <dbReference type="ARBA" id="ARBA00022452"/>
    </source>
</evidence>
<dbReference type="CDD" id="cd01347">
    <property type="entry name" value="ligand_gated_channel"/>
    <property type="match status" value="1"/>
</dbReference>
<dbReference type="SUPFAM" id="SSF56935">
    <property type="entry name" value="Porins"/>
    <property type="match status" value="1"/>
</dbReference>
<keyword evidence="7" id="KW-0406">Ion transport</keyword>
<comment type="similarity">
    <text evidence="11 12">Belongs to the TonB-dependent receptor family.</text>
</comment>
<evidence type="ECO:0000256" key="4">
    <source>
        <dbReference type="ARBA" id="ARBA00022496"/>
    </source>
</evidence>
<dbReference type="Pfam" id="PF00593">
    <property type="entry name" value="TonB_dep_Rec_b-barrel"/>
    <property type="match status" value="1"/>
</dbReference>
<evidence type="ECO:0000256" key="7">
    <source>
        <dbReference type="ARBA" id="ARBA00023065"/>
    </source>
</evidence>
<reference evidence="16" key="1">
    <citation type="submission" date="2021-02" db="EMBL/GenBank/DDBJ databases">
        <title>PHA producing bacteria isolated from coastal sediment in Guangdong, Shenzhen.</title>
        <authorList>
            <person name="Zheng W."/>
            <person name="Yu S."/>
            <person name="Huang Y."/>
        </authorList>
    </citation>
    <scope>NUCLEOTIDE SEQUENCE</scope>
    <source>
        <strain evidence="16">TN14-10</strain>
    </source>
</reference>
<evidence type="ECO:0000256" key="9">
    <source>
        <dbReference type="ARBA" id="ARBA00023136"/>
    </source>
</evidence>
<dbReference type="InterPro" id="IPR039426">
    <property type="entry name" value="TonB-dep_rcpt-like"/>
</dbReference>
<dbReference type="AlphaFoldDB" id="A0A939DEG9"/>
<accession>A0A939DEG9</accession>
<evidence type="ECO:0000256" key="2">
    <source>
        <dbReference type="ARBA" id="ARBA00022448"/>
    </source>
</evidence>
<keyword evidence="10 11" id="KW-0998">Cell outer membrane</keyword>
<evidence type="ECO:0000256" key="13">
    <source>
        <dbReference type="SAM" id="SignalP"/>
    </source>
</evidence>
<evidence type="ECO:0000313" key="17">
    <source>
        <dbReference type="Proteomes" id="UP000664303"/>
    </source>
</evidence>
<organism evidence="16 17">
    <name type="scientific">Parahaliea mediterranea</name>
    <dbReference type="NCBI Taxonomy" id="651086"/>
    <lineage>
        <taxon>Bacteria</taxon>
        <taxon>Pseudomonadati</taxon>
        <taxon>Pseudomonadota</taxon>
        <taxon>Gammaproteobacteria</taxon>
        <taxon>Cellvibrionales</taxon>
        <taxon>Halieaceae</taxon>
        <taxon>Parahaliea</taxon>
    </lineage>
</organism>
<dbReference type="EMBL" id="JAFKCZ010000005">
    <property type="protein sequence ID" value="MBN7796630.1"/>
    <property type="molecule type" value="Genomic_DNA"/>
</dbReference>
<dbReference type="Gene3D" id="2.40.170.20">
    <property type="entry name" value="TonB-dependent receptor, beta-barrel domain"/>
    <property type="match status" value="1"/>
</dbReference>
<evidence type="ECO:0000256" key="5">
    <source>
        <dbReference type="ARBA" id="ARBA00022692"/>
    </source>
</evidence>
<keyword evidence="8 12" id="KW-0798">TonB box</keyword>
<dbReference type="Proteomes" id="UP000664303">
    <property type="component" value="Unassembled WGS sequence"/>
</dbReference>
<dbReference type="InterPro" id="IPR000531">
    <property type="entry name" value="Beta-barrel_TonB"/>
</dbReference>
<evidence type="ECO:0000256" key="1">
    <source>
        <dbReference type="ARBA" id="ARBA00004571"/>
    </source>
</evidence>
<keyword evidence="2 11" id="KW-0813">Transport</keyword>
<dbReference type="RefSeq" id="WP_206560068.1">
    <property type="nucleotide sequence ID" value="NZ_JAFKCZ010000005.1"/>
</dbReference>
<evidence type="ECO:0000259" key="15">
    <source>
        <dbReference type="Pfam" id="PF07715"/>
    </source>
</evidence>
<proteinExistence type="inferred from homology"/>
<dbReference type="GO" id="GO:0009279">
    <property type="term" value="C:cell outer membrane"/>
    <property type="evidence" value="ECO:0007669"/>
    <property type="project" value="UniProtKB-SubCell"/>
</dbReference>
<keyword evidence="9 11" id="KW-0472">Membrane</keyword>
<feature type="signal peptide" evidence="13">
    <location>
        <begin position="1"/>
        <end position="27"/>
    </location>
</feature>
<feature type="domain" description="TonB-dependent receptor-like beta-barrel" evidence="14">
    <location>
        <begin position="290"/>
        <end position="702"/>
    </location>
</feature>
<dbReference type="PANTHER" id="PTHR32552:SF81">
    <property type="entry name" value="TONB-DEPENDENT OUTER MEMBRANE RECEPTOR"/>
    <property type="match status" value="1"/>
</dbReference>
<evidence type="ECO:0000259" key="14">
    <source>
        <dbReference type="Pfam" id="PF00593"/>
    </source>
</evidence>
<keyword evidence="4" id="KW-0410">Iron transport</keyword>
<keyword evidence="3 11" id="KW-1134">Transmembrane beta strand</keyword>
<name>A0A939DEG9_9GAMM</name>
<dbReference type="GO" id="GO:0006826">
    <property type="term" value="P:iron ion transport"/>
    <property type="evidence" value="ECO:0007669"/>
    <property type="project" value="UniProtKB-KW"/>
</dbReference>
<evidence type="ECO:0000313" key="16">
    <source>
        <dbReference type="EMBL" id="MBN7796630.1"/>
    </source>
</evidence>
<dbReference type="InterPro" id="IPR036942">
    <property type="entry name" value="Beta-barrel_TonB_sf"/>
</dbReference>
<feature type="domain" description="TonB-dependent receptor plug" evidence="15">
    <location>
        <begin position="45"/>
        <end position="150"/>
    </location>
</feature>
<dbReference type="PANTHER" id="PTHR32552">
    <property type="entry name" value="FERRICHROME IRON RECEPTOR-RELATED"/>
    <property type="match status" value="1"/>
</dbReference>
<comment type="caution">
    <text evidence="16">The sequence shown here is derived from an EMBL/GenBank/DDBJ whole genome shotgun (WGS) entry which is preliminary data.</text>
</comment>
<dbReference type="PROSITE" id="PS52016">
    <property type="entry name" value="TONB_DEPENDENT_REC_3"/>
    <property type="match status" value="1"/>
</dbReference>
<keyword evidence="16" id="KW-0675">Receptor</keyword>
<keyword evidence="5 11" id="KW-0812">Transmembrane</keyword>